<dbReference type="Proteomes" id="UP000515129">
    <property type="component" value="Unplaced"/>
</dbReference>
<name>A0A6P6PEP1_CARAU</name>
<gene>
    <name evidence="4" type="primary">LOC113098320</name>
</gene>
<keyword evidence="3" id="KW-1185">Reference proteome</keyword>
<evidence type="ECO:0000313" key="3">
    <source>
        <dbReference type="Proteomes" id="UP000515129"/>
    </source>
</evidence>
<protein>
    <submittedName>
        <fullName evidence="4">Uncharacterized protein LOC113098320</fullName>
    </submittedName>
</protein>
<feature type="chain" id="PRO_5028318523" evidence="1">
    <location>
        <begin position="23"/>
        <end position="320"/>
    </location>
</feature>
<sequence>MFRVRDICLMTIFSVSVVFVGAEGVSELPSPSNLIFSWETPFTLYLTWEKPKDLDPDCKVYYTVNVHHSQNCSERANNFQTRRVQRSSTTLNIANENGLCISVTVVPENCGNKNRSQPSYITIPPPPVILVKNRSFEYSHNRLKCTWHSDVDVQDLGFYYWSLQNDTVIKCNEMKTGECVIHDTLLKEMTEMFYLFNGTYMGKPVYNTFMDEGPIHFVKLNKPQLTIERVGQSLRFQTNVSDLEFPSHCYKFNYTYTMCDKRIQTMVTGKSNYEVNYDSKCMYSARVQIIFSDKCGAGNSDLSDEVIFCRTHTCQDFCIA</sequence>
<dbReference type="InterPro" id="IPR013783">
    <property type="entry name" value="Ig-like_fold"/>
</dbReference>
<evidence type="ECO:0000259" key="2">
    <source>
        <dbReference type="PROSITE" id="PS50853"/>
    </source>
</evidence>
<evidence type="ECO:0000313" key="4">
    <source>
        <dbReference type="RefSeq" id="XP_026119134.1"/>
    </source>
</evidence>
<dbReference type="InterPro" id="IPR003961">
    <property type="entry name" value="FN3_dom"/>
</dbReference>
<dbReference type="PROSITE" id="PS50853">
    <property type="entry name" value="FN3"/>
    <property type="match status" value="1"/>
</dbReference>
<proteinExistence type="predicted"/>
<dbReference type="OrthoDB" id="9940625at2759"/>
<accession>A0A6P6PEP1</accession>
<dbReference type="KEGG" id="caua:113098320"/>
<dbReference type="GeneID" id="113098320"/>
<feature type="domain" description="Fibronectin type-III" evidence="2">
    <location>
        <begin position="30"/>
        <end position="126"/>
    </location>
</feature>
<dbReference type="RefSeq" id="XP_026119134.1">
    <property type="nucleotide sequence ID" value="XM_026263349.1"/>
</dbReference>
<dbReference type="Gene3D" id="2.60.40.10">
    <property type="entry name" value="Immunoglobulins"/>
    <property type="match status" value="1"/>
</dbReference>
<feature type="signal peptide" evidence="1">
    <location>
        <begin position="1"/>
        <end position="22"/>
    </location>
</feature>
<reference evidence="4" key="1">
    <citation type="submission" date="2025-08" db="UniProtKB">
        <authorList>
            <consortium name="RefSeq"/>
        </authorList>
    </citation>
    <scope>IDENTIFICATION</scope>
    <source>
        <strain evidence="4">Wakin</strain>
        <tissue evidence="4">Muscle</tissue>
    </source>
</reference>
<organism evidence="3 4">
    <name type="scientific">Carassius auratus</name>
    <name type="common">Goldfish</name>
    <dbReference type="NCBI Taxonomy" id="7957"/>
    <lineage>
        <taxon>Eukaryota</taxon>
        <taxon>Metazoa</taxon>
        <taxon>Chordata</taxon>
        <taxon>Craniata</taxon>
        <taxon>Vertebrata</taxon>
        <taxon>Euteleostomi</taxon>
        <taxon>Actinopterygii</taxon>
        <taxon>Neopterygii</taxon>
        <taxon>Teleostei</taxon>
        <taxon>Ostariophysi</taxon>
        <taxon>Cypriniformes</taxon>
        <taxon>Cyprinidae</taxon>
        <taxon>Cyprininae</taxon>
        <taxon>Carassius</taxon>
    </lineage>
</organism>
<dbReference type="AlphaFoldDB" id="A0A6P6PEP1"/>
<keyword evidence="1" id="KW-0732">Signal</keyword>
<evidence type="ECO:0000256" key="1">
    <source>
        <dbReference type="SAM" id="SignalP"/>
    </source>
</evidence>